<keyword evidence="3" id="KW-1185">Reference proteome</keyword>
<dbReference type="Proteomes" id="UP000630718">
    <property type="component" value="Unassembled WGS sequence"/>
</dbReference>
<dbReference type="Gene3D" id="3.60.40.10">
    <property type="entry name" value="PPM-type phosphatase domain"/>
    <property type="match status" value="1"/>
</dbReference>
<comment type="caution">
    <text evidence="2">The sequence shown here is derived from an EMBL/GenBank/DDBJ whole genome shotgun (WGS) entry which is preliminary data.</text>
</comment>
<dbReference type="PANTHER" id="PTHR35801:SF1">
    <property type="entry name" value="PHOSPHOSERINE PHOSPHATASE RSBX"/>
    <property type="match status" value="1"/>
</dbReference>
<evidence type="ECO:0000313" key="3">
    <source>
        <dbReference type="Proteomes" id="UP000630718"/>
    </source>
</evidence>
<dbReference type="RefSeq" id="WP_190203462.1">
    <property type="nucleotide sequence ID" value="NZ_BNBI01000003.1"/>
</dbReference>
<organism evidence="2 3">
    <name type="scientific">Streptomyces fumanus</name>
    <dbReference type="NCBI Taxonomy" id="67302"/>
    <lineage>
        <taxon>Bacteria</taxon>
        <taxon>Bacillati</taxon>
        <taxon>Actinomycetota</taxon>
        <taxon>Actinomycetes</taxon>
        <taxon>Kitasatosporales</taxon>
        <taxon>Streptomycetaceae</taxon>
        <taxon>Streptomyces</taxon>
    </lineage>
</organism>
<accession>A0A919A9M2</accession>
<dbReference type="InterPro" id="IPR036457">
    <property type="entry name" value="PPM-type-like_dom_sf"/>
</dbReference>
<name>A0A919A9M2_9ACTN</name>
<evidence type="ECO:0000256" key="1">
    <source>
        <dbReference type="SAM" id="MobiDB-lite"/>
    </source>
</evidence>
<dbReference type="EMBL" id="BNBI01000003">
    <property type="protein sequence ID" value="GHE93391.1"/>
    <property type="molecule type" value="Genomic_DNA"/>
</dbReference>
<reference evidence="2" key="1">
    <citation type="journal article" date="2014" name="Int. J. Syst. Evol. Microbiol.">
        <title>Complete genome sequence of Corynebacterium casei LMG S-19264T (=DSM 44701T), isolated from a smear-ripened cheese.</title>
        <authorList>
            <consortium name="US DOE Joint Genome Institute (JGI-PGF)"/>
            <person name="Walter F."/>
            <person name="Albersmeier A."/>
            <person name="Kalinowski J."/>
            <person name="Ruckert C."/>
        </authorList>
    </citation>
    <scope>NUCLEOTIDE SEQUENCE</scope>
    <source>
        <strain evidence="2">JCM 4477</strain>
    </source>
</reference>
<reference evidence="2" key="2">
    <citation type="submission" date="2020-09" db="EMBL/GenBank/DDBJ databases">
        <authorList>
            <person name="Sun Q."/>
            <person name="Ohkuma M."/>
        </authorList>
    </citation>
    <scope>NUCLEOTIDE SEQUENCE</scope>
    <source>
        <strain evidence="2">JCM 4477</strain>
    </source>
</reference>
<sequence length="344" mass="34952">MSRVRDTPVLGATRVRDVRVAAEAACAGAGRAPERTADAALVATEPATDPLRHTGGGRTVIDLVHRADTGSGLPGGCLRGASPDHGPGIADVPAALRHGCSTGSLGAGPGTRRRTADDFDLHGTPGRGTVAVARSGREAPTARRAGGVTVPLARAEESGDAWSLVRAGARPTLMLADGLGHGSRAARASTAAEREPRHAARMPPAGLLRHLDTAPRPTRGAAVAVAQLGLDTGRLAFAGVGTVGARLRTDGARRPLESRPGLVGGHRPAAVPVQQCPWGRNSVPVRHGDGLPGRWTPPGDAGLLARDPAVVAVALLRDAGSAARPARDDTSVAVLAPRAADRRP</sequence>
<proteinExistence type="predicted"/>
<dbReference type="SUPFAM" id="SSF81606">
    <property type="entry name" value="PP2C-like"/>
    <property type="match status" value="1"/>
</dbReference>
<protein>
    <recommendedName>
        <fullName evidence="4">PPM-type phosphatase domain-containing protein</fullName>
    </recommendedName>
</protein>
<feature type="region of interest" description="Disordered" evidence="1">
    <location>
        <begin position="320"/>
        <end position="344"/>
    </location>
</feature>
<gene>
    <name evidence="2" type="ORF">GCM10018772_16460</name>
</gene>
<evidence type="ECO:0000313" key="2">
    <source>
        <dbReference type="EMBL" id="GHE93391.1"/>
    </source>
</evidence>
<dbReference type="PANTHER" id="PTHR35801">
    <property type="entry name" value="PHOSPHOSERINE PHOSPHATASE RSBX"/>
    <property type="match status" value="1"/>
</dbReference>
<dbReference type="AlphaFoldDB" id="A0A919A9M2"/>
<evidence type="ECO:0008006" key="4">
    <source>
        <dbReference type="Google" id="ProtNLM"/>
    </source>
</evidence>
<dbReference type="InterPro" id="IPR039248">
    <property type="entry name" value="Ptase_RsbX"/>
</dbReference>